<dbReference type="PANTHER" id="PTHR43179:SF7">
    <property type="entry name" value="RHAMNOSYLTRANSFERASE WBBL"/>
    <property type="match status" value="1"/>
</dbReference>
<evidence type="ECO:0000313" key="2">
    <source>
        <dbReference type="EMBL" id="OEJ98840.1"/>
    </source>
</evidence>
<organism evidence="2 3">
    <name type="scientific">Flavivirga aquatica</name>
    <dbReference type="NCBI Taxonomy" id="1849968"/>
    <lineage>
        <taxon>Bacteria</taxon>
        <taxon>Pseudomonadati</taxon>
        <taxon>Bacteroidota</taxon>
        <taxon>Flavobacteriia</taxon>
        <taxon>Flavobacteriales</taxon>
        <taxon>Flavobacteriaceae</taxon>
        <taxon>Flavivirga</taxon>
    </lineage>
</organism>
<dbReference type="STRING" id="1849968.A8C32_06540"/>
<dbReference type="InterPro" id="IPR029044">
    <property type="entry name" value="Nucleotide-diphossugar_trans"/>
</dbReference>
<dbReference type="SUPFAM" id="SSF53448">
    <property type="entry name" value="Nucleotide-diphospho-sugar transferases"/>
    <property type="match status" value="1"/>
</dbReference>
<sequence length="308" mass="35453">MYQIAVILINYNSSNFTINAVKSLINNTSKELNYQIIVIDNASNYSDYETLKRGLPKTEHLTLFRSKNNTGFGGGNMLGIQFANAEYYAFVNNDTLIKNDCLSILLDFLKNHNDVALCAPQGFDEDDNVLKSFDHFLTLKRELFGRKILEKLNPKKYPKRKKIYSTPLKVECIPGSFLFAEANAFNLVGGFDTNIFLYYEETDLAYRINKLNGRHACYLVPKAQYVHFRGKSTSKNIIIKKELKLSLLYVIKKNSSYLNYLILKTFMITKYFFKALVKPKNFTFINLLLFQGASISKSLKHSQKILEK</sequence>
<accession>A0A1E5SIA3</accession>
<feature type="domain" description="Glycosyltransferase 2-like" evidence="1">
    <location>
        <begin position="6"/>
        <end position="152"/>
    </location>
</feature>
<dbReference type="PANTHER" id="PTHR43179">
    <property type="entry name" value="RHAMNOSYLTRANSFERASE WBBL"/>
    <property type="match status" value="1"/>
</dbReference>
<protein>
    <recommendedName>
        <fullName evidence="1">Glycosyltransferase 2-like domain-containing protein</fullName>
    </recommendedName>
</protein>
<name>A0A1E5SIA3_9FLAO</name>
<dbReference type="OrthoDB" id="9771846at2"/>
<gene>
    <name evidence="2" type="ORF">A8C32_06540</name>
</gene>
<proteinExistence type="predicted"/>
<keyword evidence="3" id="KW-1185">Reference proteome</keyword>
<dbReference type="EMBL" id="MDJD01000054">
    <property type="protein sequence ID" value="OEJ98840.1"/>
    <property type="molecule type" value="Genomic_DNA"/>
</dbReference>
<comment type="caution">
    <text evidence="2">The sequence shown here is derived from an EMBL/GenBank/DDBJ whole genome shotgun (WGS) entry which is preliminary data.</text>
</comment>
<reference evidence="2 3" key="1">
    <citation type="submission" date="2016-05" db="EMBL/GenBank/DDBJ databases">
        <title>Draft Genome Sequence of Algibacter sp. Strain SK-16 Isolated from the Surface Water of Aburatsubo Inlet.</title>
        <authorList>
            <person name="Wong S.-K."/>
            <person name="Yoshizawa S."/>
            <person name="Nakajima Y."/>
            <person name="Ogura Y."/>
            <person name="Tetsuya H."/>
            <person name="Hamasaki K."/>
        </authorList>
    </citation>
    <scope>NUCLEOTIDE SEQUENCE [LARGE SCALE GENOMIC DNA]</scope>
    <source>
        <strain evidence="2 3">SK-16</strain>
    </source>
</reference>
<dbReference type="Pfam" id="PF00535">
    <property type="entry name" value="Glycos_transf_2"/>
    <property type="match status" value="1"/>
</dbReference>
<evidence type="ECO:0000313" key="3">
    <source>
        <dbReference type="Proteomes" id="UP000095713"/>
    </source>
</evidence>
<dbReference type="Gene3D" id="3.90.550.10">
    <property type="entry name" value="Spore Coat Polysaccharide Biosynthesis Protein SpsA, Chain A"/>
    <property type="match status" value="1"/>
</dbReference>
<dbReference type="InterPro" id="IPR001173">
    <property type="entry name" value="Glyco_trans_2-like"/>
</dbReference>
<dbReference type="RefSeq" id="WP_069831523.1">
    <property type="nucleotide sequence ID" value="NZ_MDJD01000054.1"/>
</dbReference>
<dbReference type="CDD" id="cd04186">
    <property type="entry name" value="GT_2_like_c"/>
    <property type="match status" value="1"/>
</dbReference>
<dbReference type="AlphaFoldDB" id="A0A1E5SIA3"/>
<dbReference type="Proteomes" id="UP000095713">
    <property type="component" value="Unassembled WGS sequence"/>
</dbReference>
<evidence type="ECO:0000259" key="1">
    <source>
        <dbReference type="Pfam" id="PF00535"/>
    </source>
</evidence>